<evidence type="ECO:0000256" key="1">
    <source>
        <dbReference type="SAM" id="MobiDB-lite"/>
    </source>
</evidence>
<keyword evidence="3" id="KW-1185">Reference proteome</keyword>
<dbReference type="STRING" id="5664.Q4QIW0"/>
<dbReference type="EMBL" id="FR796402">
    <property type="protein sequence ID" value="CAJ02163.1"/>
    <property type="molecule type" value="Genomic_DNA"/>
</dbReference>
<dbReference type="OMA" id="VNYEWAS"/>
<sequence>MDVDVAYAESVPRYVDLALFLCGEALRLIKDELRQHAAAAAPLYAWHLHKVCFLHALPNDGDACVDGAAAEDDANRAAAAAAAAARSGYTGPSSAAPSLGQIDEETTWDVAPALSAQSSKEISFRRAYAQLRRPCGVDSWMGSKEKPDTHAAPTAAGAPTREDASPSQVAGQVHPRSPREGEHRCVRVQVPQPLHRPSATPTDVGFALLCDFLQTAAQAGGAPLMQRLAAVLCSLVTRPTKRGSAPDAHLSRMRELPSSPTITVAQLSDLFDEDLFDDELSAEAGNATRSFHIWVNYEWASASFARQTQLAAAVTKWLAALRRCRDGSPSGWSPAPKQRSAASALPPPLASAAPINVRWMQAALEGVFEGHACTRAMLMELSLTQRTPHLTDNALAKLLALQGPPTSAMMARSELSNRGTQPILMCITSGMLLYAQYYISFRSLAVARQCARVALQVAQEVQSNAILALAHYTAHVVATHQGRPADAANSISIALQLTLPNGSGRGSGQRGDPADESLSSLAPTLSGMDAQMASLAFAGAAQLLLFFPGAVGPALRSILSTGQRGDSGGVGNGGAEAQHTGGAEDGRFAEPSDLVAKQSGAVTVQTVAQSIRHALLRAHVALLQASPLEGRWIGVVASLQRETLLLIGAMYGMVSSPLVITTTTLRQLLEEVKEETSTASPVYSHYQSRTLLWEVLRHAAHHALALQEGFLAPVKHAENDAGADAAASDALHCLHSALTAVGDHYGASASAAANEIVFFSSVVRYCAGCRLYADGYVAAAYDVWSRLAGALNPSACTSDMDGGQDRRHRADEKPADADASANHAGSLKETNEAHFWPPDHLLLYALVQRRRAQAAAFLDYIAVPHRLQQELLAISSRYAFSFGVLTAQLMEAQVHQQHGRFSASLSVARDVERAATRIGYPSLCEAARALQVTAYGNSGCWREAQRTLARCRPTTAAQRTVFLLQQYAAHLEPLLLQNPGSTGMVECLTRSWVALLVREGIVTAQTMRDDGDLRVCATAFGISAVDELCVYSSLQRACALLGCRTNTIANQAANCLETLSARQQCPAPDVCIHGSCEEICRSDLYGGRPCDVRKAMWQR</sequence>
<dbReference type="VEuPathDB" id="TriTrypDB:LMJSD75_060018300"/>
<dbReference type="GO" id="GO:0005737">
    <property type="term" value="C:cytoplasm"/>
    <property type="evidence" value="ECO:0000266"/>
    <property type="project" value="GeneDB"/>
</dbReference>
<dbReference type="eggNOG" id="ENOG502S0EW">
    <property type="taxonomic scope" value="Eukaryota"/>
</dbReference>
<proteinExistence type="predicted"/>
<dbReference type="VEuPathDB" id="TriTrypDB:LMJLV39_060018100"/>
<dbReference type="VEuPathDB" id="TriTrypDB:LMJFC_060018400"/>
<feature type="region of interest" description="Disordered" evidence="1">
    <location>
        <begin position="502"/>
        <end position="521"/>
    </location>
</feature>
<evidence type="ECO:0000313" key="3">
    <source>
        <dbReference type="Proteomes" id="UP000000542"/>
    </source>
</evidence>
<feature type="compositionally biased region" description="Low complexity" evidence="1">
    <location>
        <begin position="150"/>
        <end position="159"/>
    </location>
</feature>
<feature type="compositionally biased region" description="Basic and acidic residues" evidence="1">
    <location>
        <begin position="803"/>
        <end position="816"/>
    </location>
</feature>
<dbReference type="GeneID" id="5649140"/>
<protein>
    <submittedName>
        <fullName evidence="2">Uncharacterized protein</fullName>
    </submittedName>
</protein>
<gene>
    <name evidence="2" type="ORF">LMJF_06_1160</name>
</gene>
<feature type="compositionally biased region" description="Gly residues" evidence="1">
    <location>
        <begin position="565"/>
        <end position="574"/>
    </location>
</feature>
<dbReference type="RefSeq" id="XP_001680888.1">
    <property type="nucleotide sequence ID" value="XM_001680836.1"/>
</dbReference>
<feature type="region of interest" description="Disordered" evidence="1">
    <location>
        <begin position="565"/>
        <end position="588"/>
    </location>
</feature>
<name>Q4QIW0_LEIMA</name>
<accession>Q4QIW0</accession>
<feature type="region of interest" description="Disordered" evidence="1">
    <location>
        <begin position="797"/>
        <end position="824"/>
    </location>
</feature>
<dbReference type="AlphaFoldDB" id="Q4QIW0"/>
<reference evidence="2 3" key="2">
    <citation type="journal article" date="2011" name="Genome Res.">
        <title>Chromosome and gene copy number variation allow major structural change between species and strains of Leishmania.</title>
        <authorList>
            <person name="Rogers M.B."/>
            <person name="Hilley J.D."/>
            <person name="Dickens N.J."/>
            <person name="Wilkes J."/>
            <person name="Bates P.A."/>
            <person name="Depledge D.P."/>
            <person name="Harris D."/>
            <person name="Her Y."/>
            <person name="Herzyk P."/>
            <person name="Imamura H."/>
            <person name="Otto T.D."/>
            <person name="Sanders M."/>
            <person name="Seeger K."/>
            <person name="Dujardin J.C."/>
            <person name="Berriman M."/>
            <person name="Smith D.F."/>
            <person name="Hertz-Fowler C."/>
            <person name="Mottram J.C."/>
        </authorList>
    </citation>
    <scope>NUCLEOTIDE SEQUENCE [LARGE SCALE GENOMIC DNA]</scope>
    <source>
        <strain evidence="3">MHOM/IL/81/Friedlin</strain>
    </source>
</reference>
<dbReference type="InParanoid" id="Q4QIW0"/>
<reference evidence="2 3" key="1">
    <citation type="journal article" date="2005" name="Science">
        <title>The genome of the kinetoplastid parasite, Leishmania major.</title>
        <authorList>
            <person name="Ivens A.C."/>
            <person name="Peacock C.S."/>
            <person name="Worthey E.A."/>
            <person name="Murphy L."/>
            <person name="Aggarwal G."/>
            <person name="Berriman M."/>
            <person name="Sisk E."/>
            <person name="Rajandream M.A."/>
            <person name="Adlem E."/>
            <person name="Aert R."/>
            <person name="Anupama A."/>
            <person name="Apostolou Z."/>
            <person name="Attipoe P."/>
            <person name="Bason N."/>
            <person name="Bauser C."/>
            <person name="Beck A."/>
            <person name="Beverley S.M."/>
            <person name="Bianchettin G."/>
            <person name="Borzym K."/>
            <person name="Bothe G."/>
            <person name="Bruschi C.V."/>
            <person name="Collins M."/>
            <person name="Cadag E."/>
            <person name="Ciarloni L."/>
            <person name="Clayton C."/>
            <person name="Coulson R.M."/>
            <person name="Cronin A."/>
            <person name="Cruz A.K."/>
            <person name="Davies R.M."/>
            <person name="De Gaudenzi J."/>
            <person name="Dobson D.E."/>
            <person name="Duesterhoeft A."/>
            <person name="Fazelina G."/>
            <person name="Fosker N."/>
            <person name="Frasch A.C."/>
            <person name="Fraser A."/>
            <person name="Fuchs M."/>
            <person name="Gabel C."/>
            <person name="Goble A."/>
            <person name="Goffeau A."/>
            <person name="Harris D."/>
            <person name="Hertz-Fowler C."/>
            <person name="Hilbert H."/>
            <person name="Horn D."/>
            <person name="Huang Y."/>
            <person name="Klages S."/>
            <person name="Knights A."/>
            <person name="Kube M."/>
            <person name="Larke N."/>
            <person name="Litvin L."/>
            <person name="Lord A."/>
            <person name="Louie T."/>
            <person name="Marra M."/>
            <person name="Masuy D."/>
            <person name="Matthews K."/>
            <person name="Michaeli S."/>
            <person name="Mottram J.C."/>
            <person name="Muller-Auer S."/>
            <person name="Munden H."/>
            <person name="Nelson S."/>
            <person name="Norbertczak H."/>
            <person name="Oliver K."/>
            <person name="O'neil S."/>
            <person name="Pentony M."/>
            <person name="Pohl T.M."/>
            <person name="Price C."/>
            <person name="Purnelle B."/>
            <person name="Quail M.A."/>
            <person name="Rabbinowitsch E."/>
            <person name="Reinhardt R."/>
            <person name="Rieger M."/>
            <person name="Rinta J."/>
            <person name="Robben J."/>
            <person name="Robertson L."/>
            <person name="Ruiz J.C."/>
            <person name="Rutter S."/>
            <person name="Saunders D."/>
            <person name="Schafer M."/>
            <person name="Schein J."/>
            <person name="Schwartz D.C."/>
            <person name="Seeger K."/>
            <person name="Seyler A."/>
            <person name="Sharp S."/>
            <person name="Shin H."/>
            <person name="Sivam D."/>
            <person name="Squares R."/>
            <person name="Squares S."/>
            <person name="Tosato V."/>
            <person name="Vogt C."/>
            <person name="Volckaert G."/>
            <person name="Wambutt R."/>
            <person name="Warren T."/>
            <person name="Wedler H."/>
            <person name="Woodward J."/>
            <person name="Zhou S."/>
            <person name="Zimmermann W."/>
            <person name="Smith D.F."/>
            <person name="Blackwell J.M."/>
            <person name="Stuart K.D."/>
            <person name="Barrell B."/>
            <person name="Myler P.J."/>
        </authorList>
    </citation>
    <scope>NUCLEOTIDE SEQUENCE [LARGE SCALE GENOMIC DNA]</scope>
    <source>
        <strain evidence="3">MHOM/IL/81/Friedlin</strain>
    </source>
</reference>
<feature type="region of interest" description="Disordered" evidence="1">
    <location>
        <begin position="138"/>
        <end position="184"/>
    </location>
</feature>
<dbReference type="KEGG" id="lma:LMJF_06_1160"/>
<dbReference type="VEuPathDB" id="TriTrypDB:LmjF.06.1160"/>
<dbReference type="HOGENOM" id="CLU_283501_0_0_1"/>
<organism evidence="2 3">
    <name type="scientific">Leishmania major</name>
    <dbReference type="NCBI Taxonomy" id="5664"/>
    <lineage>
        <taxon>Eukaryota</taxon>
        <taxon>Discoba</taxon>
        <taxon>Euglenozoa</taxon>
        <taxon>Kinetoplastea</taxon>
        <taxon>Metakinetoplastina</taxon>
        <taxon>Trypanosomatida</taxon>
        <taxon>Trypanosomatidae</taxon>
        <taxon>Leishmaniinae</taxon>
        <taxon>Leishmania</taxon>
    </lineage>
</organism>
<evidence type="ECO:0000313" key="2">
    <source>
        <dbReference type="EMBL" id="CAJ02163.1"/>
    </source>
</evidence>
<dbReference type="Proteomes" id="UP000000542">
    <property type="component" value="Chromosome 6"/>
</dbReference>